<protein>
    <submittedName>
        <fullName evidence="1">Uncharacterized protein</fullName>
    </submittedName>
</protein>
<dbReference type="EMBL" id="HBNS01006375">
    <property type="protein sequence ID" value="CAE4588479.1"/>
    <property type="molecule type" value="Transcribed_RNA"/>
</dbReference>
<evidence type="ECO:0000313" key="1">
    <source>
        <dbReference type="EMBL" id="CAE4588479.1"/>
    </source>
</evidence>
<accession>A0A7S4VK47</accession>
<proteinExistence type="predicted"/>
<gene>
    <name evidence="1" type="ORF">DBRI00130_LOCUS5156</name>
</gene>
<name>A0A7S4VK47_9STRA</name>
<sequence length="246" mass="27790">MSHDGYRNENQMIAAEEVAVGAEEETMVLISELCIGEKRAREKQQHGVMTNFNSKTFAADYANTIHNKILVDNCITNTKCGSLNGVGATAEKTGGVPGFPDFPDVWSGEAGGGSCASSMSSSSLLQLCRQKQHRKKNDYNKTKCTALVPYKKKKHPISFHFKSKHHYIQKQYNYMNRTQQQQRCFVRKAVNRTGCRSFAPMKTIQEVKGIELKCDRKEEQETIVMDIQKQMSFLSCTNNENTARFP</sequence>
<organism evidence="1">
    <name type="scientific">Ditylum brightwellii</name>
    <dbReference type="NCBI Taxonomy" id="49249"/>
    <lineage>
        <taxon>Eukaryota</taxon>
        <taxon>Sar</taxon>
        <taxon>Stramenopiles</taxon>
        <taxon>Ochrophyta</taxon>
        <taxon>Bacillariophyta</taxon>
        <taxon>Mediophyceae</taxon>
        <taxon>Lithodesmiophycidae</taxon>
        <taxon>Lithodesmiales</taxon>
        <taxon>Lithodesmiaceae</taxon>
        <taxon>Ditylum</taxon>
    </lineage>
</organism>
<dbReference type="AlphaFoldDB" id="A0A7S4VK47"/>
<reference evidence="1" key="1">
    <citation type="submission" date="2021-01" db="EMBL/GenBank/DDBJ databases">
        <authorList>
            <person name="Corre E."/>
            <person name="Pelletier E."/>
            <person name="Niang G."/>
            <person name="Scheremetjew M."/>
            <person name="Finn R."/>
            <person name="Kale V."/>
            <person name="Holt S."/>
            <person name="Cochrane G."/>
            <person name="Meng A."/>
            <person name="Brown T."/>
            <person name="Cohen L."/>
        </authorList>
    </citation>
    <scope>NUCLEOTIDE SEQUENCE</scope>
    <source>
        <strain evidence="1">GSO104</strain>
    </source>
</reference>